<reference evidence="2 3" key="1">
    <citation type="journal article" date="2021" name="Nat. Plants">
        <title>The Taxus genome provides insights into paclitaxel biosynthesis.</title>
        <authorList>
            <person name="Xiong X."/>
            <person name="Gou J."/>
            <person name="Liao Q."/>
            <person name="Li Y."/>
            <person name="Zhou Q."/>
            <person name="Bi G."/>
            <person name="Li C."/>
            <person name="Du R."/>
            <person name="Wang X."/>
            <person name="Sun T."/>
            <person name="Guo L."/>
            <person name="Liang H."/>
            <person name="Lu P."/>
            <person name="Wu Y."/>
            <person name="Zhang Z."/>
            <person name="Ro D.K."/>
            <person name="Shang Y."/>
            <person name="Huang S."/>
            <person name="Yan J."/>
        </authorList>
    </citation>
    <scope>NUCLEOTIDE SEQUENCE [LARGE SCALE GENOMIC DNA]</scope>
    <source>
        <strain evidence="2">Ta-2019</strain>
    </source>
</reference>
<protein>
    <submittedName>
        <fullName evidence="2">Uncharacterized protein</fullName>
    </submittedName>
</protein>
<dbReference type="AlphaFoldDB" id="A0AA38GIA8"/>
<feature type="compositionally biased region" description="Basic and acidic residues" evidence="1">
    <location>
        <begin position="58"/>
        <end position="80"/>
    </location>
</feature>
<organism evidence="2 3">
    <name type="scientific">Taxus chinensis</name>
    <name type="common">Chinese yew</name>
    <name type="synonym">Taxus wallichiana var. chinensis</name>
    <dbReference type="NCBI Taxonomy" id="29808"/>
    <lineage>
        <taxon>Eukaryota</taxon>
        <taxon>Viridiplantae</taxon>
        <taxon>Streptophyta</taxon>
        <taxon>Embryophyta</taxon>
        <taxon>Tracheophyta</taxon>
        <taxon>Spermatophyta</taxon>
        <taxon>Pinopsida</taxon>
        <taxon>Pinidae</taxon>
        <taxon>Conifers II</taxon>
        <taxon>Cupressales</taxon>
        <taxon>Taxaceae</taxon>
        <taxon>Taxus</taxon>
    </lineage>
</organism>
<comment type="caution">
    <text evidence="2">The sequence shown here is derived from an EMBL/GenBank/DDBJ whole genome shotgun (WGS) entry which is preliminary data.</text>
</comment>
<sequence>MCPVLVNCSPPDNMLFIVPSLKEASLCHPRVHSVWQALLDILFVDLEKVTKNPVSCHSSEKAKKSQKRKCPEKNIAKRLA</sequence>
<name>A0AA38GIA8_TAXCH</name>
<accession>A0AA38GIA8</accession>
<proteinExistence type="predicted"/>
<evidence type="ECO:0000313" key="2">
    <source>
        <dbReference type="EMBL" id="KAH9322607.1"/>
    </source>
</evidence>
<dbReference type="EMBL" id="JAHRHJ020000003">
    <property type="protein sequence ID" value="KAH9322607.1"/>
    <property type="molecule type" value="Genomic_DNA"/>
</dbReference>
<feature type="non-terminal residue" evidence="2">
    <location>
        <position position="1"/>
    </location>
</feature>
<evidence type="ECO:0000256" key="1">
    <source>
        <dbReference type="SAM" id="MobiDB-lite"/>
    </source>
</evidence>
<dbReference type="Proteomes" id="UP000824469">
    <property type="component" value="Unassembled WGS sequence"/>
</dbReference>
<feature type="region of interest" description="Disordered" evidence="1">
    <location>
        <begin position="55"/>
        <end position="80"/>
    </location>
</feature>
<keyword evidence="3" id="KW-1185">Reference proteome</keyword>
<gene>
    <name evidence="2" type="ORF">KI387_017246</name>
</gene>
<evidence type="ECO:0000313" key="3">
    <source>
        <dbReference type="Proteomes" id="UP000824469"/>
    </source>
</evidence>